<feature type="domain" description="Outer membrane protein beta-barrel" evidence="2">
    <location>
        <begin position="19"/>
        <end position="194"/>
    </location>
</feature>
<name>A0A1M6ZTU1_9FLAO</name>
<evidence type="ECO:0000256" key="1">
    <source>
        <dbReference type="SAM" id="SignalP"/>
    </source>
</evidence>
<dbReference type="STRING" id="946677.SAMN05444484_1011152"/>
<accession>A0A1M6ZTU1</accession>
<evidence type="ECO:0000313" key="3">
    <source>
        <dbReference type="EMBL" id="SHL33733.1"/>
    </source>
</evidence>
<dbReference type="AlphaFoldDB" id="A0A1M6ZTU1"/>
<evidence type="ECO:0000259" key="2">
    <source>
        <dbReference type="Pfam" id="PF13568"/>
    </source>
</evidence>
<dbReference type="EMBL" id="FRBT01000001">
    <property type="protein sequence ID" value="SHL33733.1"/>
    <property type="molecule type" value="Genomic_DNA"/>
</dbReference>
<gene>
    <name evidence="3" type="ORF">SAMN05444484_1011152</name>
</gene>
<dbReference type="Proteomes" id="UP000184028">
    <property type="component" value="Unassembled WGS sequence"/>
</dbReference>
<feature type="chain" id="PRO_5009923423" evidence="1">
    <location>
        <begin position="20"/>
        <end position="221"/>
    </location>
</feature>
<dbReference type="Pfam" id="PF13568">
    <property type="entry name" value="OMP_b-brl_2"/>
    <property type="match status" value="1"/>
</dbReference>
<feature type="signal peptide" evidence="1">
    <location>
        <begin position="1"/>
        <end position="19"/>
    </location>
</feature>
<dbReference type="RefSeq" id="WP_068841055.1">
    <property type="nucleotide sequence ID" value="NZ_FRBT01000001.1"/>
</dbReference>
<keyword evidence="1" id="KW-0732">Signal</keyword>
<evidence type="ECO:0000313" key="4">
    <source>
        <dbReference type="Proteomes" id="UP000184028"/>
    </source>
</evidence>
<sequence>MKHTFIFFFLFFFALKISAQQGELTFGISGGINRSYLNGNDTDRFSTGGSSKSLNGAAIGITLDNRISKHFALRHELYYSQRFISLQLNDSINDVFKSKFKRQYIELFPASPTFYYKGIQLYAGPYIGILLNASIQRKDADGNLYTDKSFYGTGQAPSQYSQKMDAGFVTGINYEFSNGFNMGAKYIRGFVPLIENANTQQQWKIYNESFFVTIGYSFKNL</sequence>
<proteinExistence type="predicted"/>
<organism evidence="3 4">
    <name type="scientific">Flavobacterium chilense</name>
    <dbReference type="NCBI Taxonomy" id="946677"/>
    <lineage>
        <taxon>Bacteria</taxon>
        <taxon>Pseudomonadati</taxon>
        <taxon>Bacteroidota</taxon>
        <taxon>Flavobacteriia</taxon>
        <taxon>Flavobacteriales</taxon>
        <taxon>Flavobacteriaceae</taxon>
        <taxon>Flavobacterium</taxon>
    </lineage>
</organism>
<dbReference type="OrthoDB" id="670602at2"/>
<reference evidence="4" key="1">
    <citation type="submission" date="2016-11" db="EMBL/GenBank/DDBJ databases">
        <authorList>
            <person name="Varghese N."/>
            <person name="Submissions S."/>
        </authorList>
    </citation>
    <scope>NUCLEOTIDE SEQUENCE [LARGE SCALE GENOMIC DNA]</scope>
    <source>
        <strain evidence="4">DSM 24724</strain>
    </source>
</reference>
<protein>
    <submittedName>
        <fullName evidence="3">Outer membrane protein beta-barrel domain-containing protein</fullName>
    </submittedName>
</protein>
<keyword evidence="4" id="KW-1185">Reference proteome</keyword>
<dbReference type="InterPro" id="IPR025665">
    <property type="entry name" value="Beta-barrel_OMP_2"/>
</dbReference>